<dbReference type="PANTHER" id="PTHR19229">
    <property type="entry name" value="ATP-BINDING CASSETTE TRANSPORTER SUBFAMILY A ABCA"/>
    <property type="match status" value="1"/>
</dbReference>
<dbReference type="SUPFAM" id="SSF52540">
    <property type="entry name" value="P-loop containing nucleoside triphosphate hydrolases"/>
    <property type="match status" value="1"/>
</dbReference>
<name>A0AAD8IMU9_9APIA</name>
<protein>
    <recommendedName>
        <fullName evidence="3">ATPase AAA-type core domain-containing protein</fullName>
    </recommendedName>
</protein>
<reference evidence="1" key="1">
    <citation type="submission" date="2023-02" db="EMBL/GenBank/DDBJ databases">
        <title>Genome of toxic invasive species Heracleum sosnowskyi carries increased number of genes despite the absence of recent whole-genome duplications.</title>
        <authorList>
            <person name="Schelkunov M."/>
            <person name="Shtratnikova V."/>
            <person name="Makarenko M."/>
            <person name="Klepikova A."/>
            <person name="Omelchenko D."/>
            <person name="Novikova G."/>
            <person name="Obukhova E."/>
            <person name="Bogdanov V."/>
            <person name="Penin A."/>
            <person name="Logacheva M."/>
        </authorList>
    </citation>
    <scope>NUCLEOTIDE SEQUENCE</scope>
    <source>
        <strain evidence="1">Hsosn_3</strain>
        <tissue evidence="1">Leaf</tissue>
    </source>
</reference>
<proteinExistence type="predicted"/>
<reference evidence="1" key="2">
    <citation type="submission" date="2023-05" db="EMBL/GenBank/DDBJ databases">
        <authorList>
            <person name="Schelkunov M.I."/>
        </authorList>
    </citation>
    <scope>NUCLEOTIDE SEQUENCE</scope>
    <source>
        <strain evidence="1">Hsosn_3</strain>
        <tissue evidence="1">Leaf</tissue>
    </source>
</reference>
<accession>A0AAD8IMU9</accession>
<dbReference type="GO" id="GO:0016020">
    <property type="term" value="C:membrane"/>
    <property type="evidence" value="ECO:0007669"/>
    <property type="project" value="InterPro"/>
</dbReference>
<keyword evidence="2" id="KW-1185">Reference proteome</keyword>
<dbReference type="GO" id="GO:0140359">
    <property type="term" value="F:ABC-type transporter activity"/>
    <property type="evidence" value="ECO:0007669"/>
    <property type="project" value="InterPro"/>
</dbReference>
<dbReference type="InterPro" id="IPR026082">
    <property type="entry name" value="ABCA"/>
</dbReference>
<evidence type="ECO:0008006" key="3">
    <source>
        <dbReference type="Google" id="ProtNLM"/>
    </source>
</evidence>
<dbReference type="AlphaFoldDB" id="A0AAD8IMU9"/>
<gene>
    <name evidence="1" type="ORF">POM88_016564</name>
</gene>
<dbReference type="GO" id="GO:0005319">
    <property type="term" value="F:lipid transporter activity"/>
    <property type="evidence" value="ECO:0007669"/>
    <property type="project" value="TreeGrafter"/>
</dbReference>
<dbReference type="PANTHER" id="PTHR19229:SF267">
    <property type="entry name" value="ABC TRANSPORTER A FAMILY MEMBER 1"/>
    <property type="match status" value="1"/>
</dbReference>
<dbReference type="Gene3D" id="3.40.50.300">
    <property type="entry name" value="P-loop containing nucleotide triphosphate hydrolases"/>
    <property type="match status" value="1"/>
</dbReference>
<dbReference type="EMBL" id="JAUIZM010000004">
    <property type="protein sequence ID" value="KAK1388386.1"/>
    <property type="molecule type" value="Genomic_DNA"/>
</dbReference>
<dbReference type="InterPro" id="IPR027417">
    <property type="entry name" value="P-loop_NTPase"/>
</dbReference>
<dbReference type="Proteomes" id="UP001237642">
    <property type="component" value="Unassembled WGS sequence"/>
</dbReference>
<organism evidence="1 2">
    <name type="scientific">Heracleum sosnowskyi</name>
    <dbReference type="NCBI Taxonomy" id="360622"/>
    <lineage>
        <taxon>Eukaryota</taxon>
        <taxon>Viridiplantae</taxon>
        <taxon>Streptophyta</taxon>
        <taxon>Embryophyta</taxon>
        <taxon>Tracheophyta</taxon>
        <taxon>Spermatophyta</taxon>
        <taxon>Magnoliopsida</taxon>
        <taxon>eudicotyledons</taxon>
        <taxon>Gunneridae</taxon>
        <taxon>Pentapetalae</taxon>
        <taxon>asterids</taxon>
        <taxon>campanulids</taxon>
        <taxon>Apiales</taxon>
        <taxon>Apiaceae</taxon>
        <taxon>Apioideae</taxon>
        <taxon>apioid superclade</taxon>
        <taxon>Tordylieae</taxon>
        <taxon>Tordyliinae</taxon>
        <taxon>Heracleum</taxon>
    </lineage>
</organism>
<evidence type="ECO:0000313" key="1">
    <source>
        <dbReference type="EMBL" id="KAK1388386.1"/>
    </source>
</evidence>
<sequence length="108" mass="12618">MDPIAKRFMWEVIYRLSTRPGKTAVILTTHSMNEAQALCTRTRIMTGFEAYVLDFQIRKNANSSPDDRKKRLQKSQISLTEERRKRNITLLVEEVMAELEFVIEEDAP</sequence>
<evidence type="ECO:0000313" key="2">
    <source>
        <dbReference type="Proteomes" id="UP001237642"/>
    </source>
</evidence>
<comment type="caution">
    <text evidence="1">The sequence shown here is derived from an EMBL/GenBank/DDBJ whole genome shotgun (WGS) entry which is preliminary data.</text>
</comment>